<evidence type="ECO:0000256" key="5">
    <source>
        <dbReference type="ARBA" id="ARBA00022989"/>
    </source>
</evidence>
<evidence type="ECO:0000256" key="7">
    <source>
        <dbReference type="SAM" id="Phobius"/>
    </source>
</evidence>
<evidence type="ECO:0000256" key="3">
    <source>
        <dbReference type="ARBA" id="ARBA00022475"/>
    </source>
</evidence>
<keyword evidence="2" id="KW-0813">Transport</keyword>
<dbReference type="PANTHER" id="PTHR42718:SF46">
    <property type="entry name" value="BLR6921 PROTEIN"/>
    <property type="match status" value="1"/>
</dbReference>
<keyword evidence="6 7" id="KW-0472">Membrane</keyword>
<dbReference type="CDD" id="cd17321">
    <property type="entry name" value="MFS_MMR_MDR_like"/>
    <property type="match status" value="1"/>
</dbReference>
<dbReference type="PROSITE" id="PS50850">
    <property type="entry name" value="MFS"/>
    <property type="match status" value="1"/>
</dbReference>
<dbReference type="InterPro" id="IPR020846">
    <property type="entry name" value="MFS_dom"/>
</dbReference>
<dbReference type="AlphaFoldDB" id="A0A4R6XG49"/>
<dbReference type="OrthoDB" id="9812221at2"/>
<dbReference type="SUPFAM" id="SSF103473">
    <property type="entry name" value="MFS general substrate transporter"/>
    <property type="match status" value="1"/>
</dbReference>
<feature type="transmembrane region" description="Helical" evidence="7">
    <location>
        <begin position="358"/>
        <end position="378"/>
    </location>
</feature>
<feature type="transmembrane region" description="Helical" evidence="7">
    <location>
        <begin position="329"/>
        <end position="346"/>
    </location>
</feature>
<dbReference type="PANTHER" id="PTHR42718">
    <property type="entry name" value="MAJOR FACILITATOR SUPERFAMILY MULTIDRUG TRANSPORTER MFSC"/>
    <property type="match status" value="1"/>
</dbReference>
<feature type="transmembrane region" description="Helical" evidence="7">
    <location>
        <begin position="77"/>
        <end position="94"/>
    </location>
</feature>
<dbReference type="InterPro" id="IPR011701">
    <property type="entry name" value="MFS"/>
</dbReference>
<feature type="transmembrane region" description="Helical" evidence="7">
    <location>
        <begin position="390"/>
        <end position="415"/>
    </location>
</feature>
<evidence type="ECO:0000256" key="2">
    <source>
        <dbReference type="ARBA" id="ARBA00022448"/>
    </source>
</evidence>
<keyword evidence="10" id="KW-1185">Reference proteome</keyword>
<feature type="transmembrane region" description="Helical" evidence="7">
    <location>
        <begin position="139"/>
        <end position="162"/>
    </location>
</feature>
<dbReference type="GO" id="GO:0022857">
    <property type="term" value="F:transmembrane transporter activity"/>
    <property type="evidence" value="ECO:0007669"/>
    <property type="project" value="InterPro"/>
</dbReference>
<feature type="domain" description="Major facilitator superfamily (MFS) profile" evidence="8">
    <location>
        <begin position="11"/>
        <end position="465"/>
    </location>
</feature>
<protein>
    <submittedName>
        <fullName evidence="9">EmrB/QacA subfamily drug resistance transporter</fullName>
    </submittedName>
</protein>
<evidence type="ECO:0000313" key="9">
    <source>
        <dbReference type="EMBL" id="TDR14758.1"/>
    </source>
</evidence>
<accession>A0A4R6XG49</accession>
<name>A0A4R6XG49_9GAMM</name>
<organism evidence="9 10">
    <name type="scientific">Marinomonas communis</name>
    <dbReference type="NCBI Taxonomy" id="28254"/>
    <lineage>
        <taxon>Bacteria</taxon>
        <taxon>Pseudomonadati</taxon>
        <taxon>Pseudomonadota</taxon>
        <taxon>Gammaproteobacteria</taxon>
        <taxon>Oceanospirillales</taxon>
        <taxon>Oceanospirillaceae</taxon>
        <taxon>Marinomonas</taxon>
    </lineage>
</organism>
<gene>
    <name evidence="9" type="ORF">C8D85_0104</name>
</gene>
<feature type="transmembrane region" description="Helical" evidence="7">
    <location>
        <begin position="228"/>
        <end position="247"/>
    </location>
</feature>
<keyword evidence="5 7" id="KW-1133">Transmembrane helix</keyword>
<dbReference type="InterPro" id="IPR036259">
    <property type="entry name" value="MFS_trans_sf"/>
</dbReference>
<feature type="transmembrane region" description="Helical" evidence="7">
    <location>
        <begin position="435"/>
        <end position="456"/>
    </location>
</feature>
<comment type="subcellular location">
    <subcellularLocation>
        <location evidence="1">Cell membrane</location>
        <topology evidence="1">Multi-pass membrane protein</topology>
    </subcellularLocation>
</comment>
<dbReference type="Proteomes" id="UP000295729">
    <property type="component" value="Unassembled WGS sequence"/>
</dbReference>
<dbReference type="EMBL" id="SNZA01000001">
    <property type="protein sequence ID" value="TDR14758.1"/>
    <property type="molecule type" value="Genomic_DNA"/>
</dbReference>
<dbReference type="GO" id="GO:0005886">
    <property type="term" value="C:plasma membrane"/>
    <property type="evidence" value="ECO:0007669"/>
    <property type="project" value="UniProtKB-SubCell"/>
</dbReference>
<proteinExistence type="predicted"/>
<feature type="transmembrane region" description="Helical" evidence="7">
    <location>
        <begin position="198"/>
        <end position="216"/>
    </location>
</feature>
<feature type="transmembrane region" description="Helical" evidence="7">
    <location>
        <begin position="168"/>
        <end position="186"/>
    </location>
</feature>
<feature type="transmembrane region" description="Helical" evidence="7">
    <location>
        <begin position="300"/>
        <end position="317"/>
    </location>
</feature>
<keyword evidence="3" id="KW-1003">Cell membrane</keyword>
<evidence type="ECO:0000256" key="1">
    <source>
        <dbReference type="ARBA" id="ARBA00004651"/>
    </source>
</evidence>
<comment type="caution">
    <text evidence="9">The sequence shown here is derived from an EMBL/GenBank/DDBJ whole genome shotgun (WGS) entry which is preliminary data.</text>
</comment>
<dbReference type="RefSeq" id="WP_133559409.1">
    <property type="nucleotide sequence ID" value="NZ_SNZA01000001.1"/>
</dbReference>
<evidence type="ECO:0000256" key="6">
    <source>
        <dbReference type="ARBA" id="ARBA00023136"/>
    </source>
</evidence>
<evidence type="ECO:0000313" key="10">
    <source>
        <dbReference type="Proteomes" id="UP000295729"/>
    </source>
</evidence>
<feature type="transmembrane region" description="Helical" evidence="7">
    <location>
        <begin position="12"/>
        <end position="33"/>
    </location>
</feature>
<dbReference type="Pfam" id="PF07690">
    <property type="entry name" value="MFS_1"/>
    <property type="match status" value="1"/>
</dbReference>
<feature type="transmembrane region" description="Helical" evidence="7">
    <location>
        <begin position="106"/>
        <end position="127"/>
    </location>
</feature>
<feature type="transmembrane region" description="Helical" evidence="7">
    <location>
        <begin position="45"/>
        <end position="65"/>
    </location>
</feature>
<evidence type="ECO:0000256" key="4">
    <source>
        <dbReference type="ARBA" id="ARBA00022692"/>
    </source>
</evidence>
<dbReference type="Gene3D" id="1.20.1720.10">
    <property type="entry name" value="Multidrug resistance protein D"/>
    <property type="match status" value="1"/>
</dbReference>
<dbReference type="Gene3D" id="1.20.1250.20">
    <property type="entry name" value="MFS general substrate transporter like domains"/>
    <property type="match status" value="1"/>
</dbReference>
<sequence length="468" mass="49649">MSQFSSRQRNALAIILASYLLILLDTSIVITGLPEIQASLGFSQVGLSWVQNAYTLAFGSLLLLGARAGDLFGRKNVFMWAIACFALASFVIGLTQSTSVMIAARAAQGASAAVLAPATLSLLSTYFSEGEERVRALSLYGATAGIGATLGLVLGGIFAGWLSWRVGFFVNIPVCVVLFFAARFLLEESEPESGKLDVMGAIYSTFGMACLIYGIIEGGELGWQQTIPWGFLGMALLSLMIFVANEARHQAPLMPLRLFSDFERTSAYLARMTFVGAMVSFFFFSTQFMQHVLNYSPVEAGLGFVPMTAFTFISAMWVPKVTRIIGNKWVVMGAFALLILGLWLLSNLNAGAEYFADLLLPMMIIGLGNGAALGPLTVSGVKGVAAKDAGAASGVVNTAHQLSGTIGLSVLVVIFASAKDPSLDPTSAWAGQISVGYLGCVVMLIVGLLILLASALNSNMRQRKMASV</sequence>
<feature type="transmembrane region" description="Helical" evidence="7">
    <location>
        <begin position="268"/>
        <end position="288"/>
    </location>
</feature>
<reference evidence="9 10" key="1">
    <citation type="submission" date="2019-03" db="EMBL/GenBank/DDBJ databases">
        <title>Genomic Encyclopedia of Type Strains, Phase IV (KMG-IV): sequencing the most valuable type-strain genomes for metagenomic binning, comparative biology and taxonomic classification.</title>
        <authorList>
            <person name="Goeker M."/>
        </authorList>
    </citation>
    <scope>NUCLEOTIDE SEQUENCE [LARGE SCALE GENOMIC DNA]</scope>
    <source>
        <strain evidence="9 10">DSM 5604</strain>
    </source>
</reference>
<keyword evidence="4 7" id="KW-0812">Transmembrane</keyword>
<evidence type="ECO:0000259" key="8">
    <source>
        <dbReference type="PROSITE" id="PS50850"/>
    </source>
</evidence>